<feature type="region of interest" description="Disordered" evidence="1">
    <location>
        <begin position="112"/>
        <end position="157"/>
    </location>
</feature>
<proteinExistence type="predicted"/>
<protein>
    <recommendedName>
        <fullName evidence="4">Integrase zinc-binding domain-containing protein</fullName>
    </recommendedName>
</protein>
<feature type="compositionally biased region" description="Polar residues" evidence="1">
    <location>
        <begin position="112"/>
        <end position="122"/>
    </location>
</feature>
<evidence type="ECO:0000313" key="3">
    <source>
        <dbReference type="Proteomes" id="UP001342314"/>
    </source>
</evidence>
<dbReference type="EMBL" id="BQKY01000008">
    <property type="protein sequence ID" value="GJN91307.1"/>
    <property type="molecule type" value="Genomic_DNA"/>
</dbReference>
<organism evidence="2 3">
    <name type="scientific">Rhodotorula paludigena</name>
    <dbReference type="NCBI Taxonomy" id="86838"/>
    <lineage>
        <taxon>Eukaryota</taxon>
        <taxon>Fungi</taxon>
        <taxon>Dikarya</taxon>
        <taxon>Basidiomycota</taxon>
        <taxon>Pucciniomycotina</taxon>
        <taxon>Microbotryomycetes</taxon>
        <taxon>Sporidiobolales</taxon>
        <taxon>Sporidiobolaceae</taxon>
        <taxon>Rhodotorula</taxon>
    </lineage>
</organism>
<comment type="caution">
    <text evidence="2">The sequence shown here is derived from an EMBL/GenBank/DDBJ whole genome shotgun (WGS) entry which is preliminary data.</text>
</comment>
<feature type="compositionally biased region" description="Low complexity" evidence="1">
    <location>
        <begin position="524"/>
        <end position="554"/>
    </location>
</feature>
<dbReference type="AlphaFoldDB" id="A0AAV5GP77"/>
<reference evidence="2 3" key="1">
    <citation type="submission" date="2021-12" db="EMBL/GenBank/DDBJ databases">
        <title>High titer production of polyol ester of fatty acids by Rhodotorula paludigena BS15 towards product separation-free biomass refinery.</title>
        <authorList>
            <person name="Mano J."/>
            <person name="Ono H."/>
            <person name="Tanaka T."/>
            <person name="Naito K."/>
            <person name="Sushida H."/>
            <person name="Ike M."/>
            <person name="Tokuyasu K."/>
            <person name="Kitaoka M."/>
        </authorList>
    </citation>
    <scope>NUCLEOTIDE SEQUENCE [LARGE SCALE GENOMIC DNA]</scope>
    <source>
        <strain evidence="2 3">BS15</strain>
    </source>
</reference>
<feature type="compositionally biased region" description="Basic and acidic residues" evidence="1">
    <location>
        <begin position="628"/>
        <end position="640"/>
    </location>
</feature>
<evidence type="ECO:0008006" key="4">
    <source>
        <dbReference type="Google" id="ProtNLM"/>
    </source>
</evidence>
<feature type="compositionally biased region" description="Pro residues" evidence="1">
    <location>
        <begin position="369"/>
        <end position="383"/>
    </location>
</feature>
<sequence>MDESASFAGPSASTLPVPSLAPDAAAFLPLSAASSSNPLPPPSLGLADALQGVLQPDDGDLDAEGEPDLPAGEAEDDLELPQPPPELLAGLQPHLGQQALVHGHDKAIATNSRIQQQHQPQEVQGAPAAVDSTDAGAVAGPSSGHSQQDATIGTPGQIDERTMPDRQEYDAAVDAYVAALHPIKRNKALMSSHLHNMVLQILQKPEDTKQGDPQLRFWVRQRFTLLKATEGDSVLHEEKKVVLRPNLYDTIAVAHEEVKHGGRDKTYAAVKKHWSYVPKEVVTVFVKICPTCNGKRVTVKGKRPKVEKRPPIEMEEGGLPDDIVPSASGMPQPQVPVAQPDVKPPPQKKAKQTKKQAAAAAAPASAAPLPLPPQQHQQPPPALSPQQQHRHAQLQPPISPLQQHPSPLQQRLSPLQHPLSLPQQQHLAPTPQPQHPHQAYVPPHFSPQQQQPHGLAPPGYPPPAMHSYTPPFLPPGVSSAPLAAPAPYYQQQQGQQQQQQRALYAAYQHPGLPLPSQHPHPHQQHQQQHQPSSLLPPLHQPSLVQHAATATSPSKKAKKPLKRPRSPSPAPEPRAPRAGRKSAQAAAAGIAALAEQEKLYEDEEYRVRKVDHGVKEGGTSGDESGESDGEREAVGERDADGSEEDAPGEPEDEDVGAGEPGSGALAALASA</sequence>
<feature type="compositionally biased region" description="Low complexity" evidence="1">
    <location>
        <begin position="331"/>
        <end position="341"/>
    </location>
</feature>
<feature type="compositionally biased region" description="Low complexity" evidence="1">
    <location>
        <begin position="355"/>
        <end position="368"/>
    </location>
</feature>
<feature type="region of interest" description="Disordered" evidence="1">
    <location>
        <begin position="31"/>
        <end position="90"/>
    </location>
</feature>
<feature type="compositionally biased region" description="Acidic residues" evidence="1">
    <location>
        <begin position="57"/>
        <end position="79"/>
    </location>
</feature>
<evidence type="ECO:0000313" key="2">
    <source>
        <dbReference type="EMBL" id="GJN91307.1"/>
    </source>
</evidence>
<gene>
    <name evidence="2" type="ORF">Rhopal_004326-T1</name>
</gene>
<feature type="compositionally biased region" description="Basic and acidic residues" evidence="1">
    <location>
        <begin position="595"/>
        <end position="615"/>
    </location>
</feature>
<name>A0AAV5GP77_9BASI</name>
<accession>A0AAV5GP77</accession>
<feature type="compositionally biased region" description="Low complexity" evidence="1">
    <location>
        <begin position="581"/>
        <end position="594"/>
    </location>
</feature>
<evidence type="ECO:0000256" key="1">
    <source>
        <dbReference type="SAM" id="MobiDB-lite"/>
    </source>
</evidence>
<keyword evidence="3" id="KW-1185">Reference proteome</keyword>
<feature type="compositionally biased region" description="Low complexity" evidence="1">
    <location>
        <begin position="393"/>
        <end position="457"/>
    </location>
</feature>
<feature type="compositionally biased region" description="Low complexity" evidence="1">
    <location>
        <begin position="480"/>
        <end position="511"/>
    </location>
</feature>
<feature type="compositionally biased region" description="Low complexity" evidence="1">
    <location>
        <begin position="662"/>
        <end position="671"/>
    </location>
</feature>
<dbReference type="Proteomes" id="UP001342314">
    <property type="component" value="Unassembled WGS sequence"/>
</dbReference>
<feature type="compositionally biased region" description="Basic residues" evidence="1">
    <location>
        <begin position="555"/>
        <end position="565"/>
    </location>
</feature>
<feature type="region of interest" description="Disordered" evidence="1">
    <location>
        <begin position="300"/>
        <end position="671"/>
    </location>
</feature>
<feature type="compositionally biased region" description="Acidic residues" evidence="1">
    <location>
        <begin position="641"/>
        <end position="656"/>
    </location>
</feature>